<protein>
    <recommendedName>
        <fullName evidence="5">Mitochondrial division protein 1</fullName>
    </recommendedName>
</protein>
<dbReference type="PRINTS" id="PR00320">
    <property type="entry name" value="GPROTEINBRPT"/>
</dbReference>
<dbReference type="Proteomes" id="UP000241546">
    <property type="component" value="Unassembled WGS sequence"/>
</dbReference>
<comment type="similarity">
    <text evidence="4">Belongs to the WD repeat MDV1/CAF4 family.</text>
</comment>
<dbReference type="CDD" id="cd00200">
    <property type="entry name" value="WD40"/>
    <property type="match status" value="1"/>
</dbReference>
<evidence type="ECO:0000256" key="3">
    <source>
        <dbReference type="ARBA" id="ARBA00023054"/>
    </source>
</evidence>
<dbReference type="Pfam" id="PF17100">
    <property type="entry name" value="NACHT_N"/>
    <property type="match status" value="1"/>
</dbReference>
<dbReference type="InterPro" id="IPR015943">
    <property type="entry name" value="WD40/YVTN_repeat-like_dom_sf"/>
</dbReference>
<evidence type="ECO:0000313" key="10">
    <source>
        <dbReference type="Proteomes" id="UP000241546"/>
    </source>
</evidence>
<gene>
    <name evidence="9" type="ORF">BBK36DRAFT_1171358</name>
</gene>
<dbReference type="FunFam" id="3.40.50.300:FF:001638">
    <property type="entry name" value="NACHT and WD40 domain protein"/>
    <property type="match status" value="1"/>
</dbReference>
<dbReference type="InterPro" id="IPR011047">
    <property type="entry name" value="Quinoprotein_ADH-like_sf"/>
</dbReference>
<evidence type="ECO:0000256" key="1">
    <source>
        <dbReference type="ARBA" id="ARBA00022574"/>
    </source>
</evidence>
<keyword evidence="3" id="KW-0175">Coiled coil</keyword>
<dbReference type="Gene3D" id="3.40.50.300">
    <property type="entry name" value="P-loop containing nucleotide triphosphate hydrolases"/>
    <property type="match status" value="1"/>
</dbReference>
<dbReference type="SMART" id="SM00320">
    <property type="entry name" value="WD40"/>
    <property type="match status" value="8"/>
</dbReference>
<evidence type="ECO:0000256" key="7">
    <source>
        <dbReference type="PROSITE-ProRule" id="PRU00221"/>
    </source>
</evidence>
<evidence type="ECO:0000256" key="5">
    <source>
        <dbReference type="ARBA" id="ARBA00039789"/>
    </source>
</evidence>
<dbReference type="GO" id="GO:0005634">
    <property type="term" value="C:nucleus"/>
    <property type="evidence" value="ECO:0007669"/>
    <property type="project" value="TreeGrafter"/>
</dbReference>
<proteinExistence type="inferred from homology"/>
<feature type="repeat" description="WD" evidence="7">
    <location>
        <begin position="866"/>
        <end position="907"/>
    </location>
</feature>
<dbReference type="InterPro" id="IPR056884">
    <property type="entry name" value="NPHP3-like_N"/>
</dbReference>
<dbReference type="Gene3D" id="2.130.10.10">
    <property type="entry name" value="YVTN repeat-like/Quinoprotein amine dehydrogenase"/>
    <property type="match status" value="4"/>
</dbReference>
<feature type="repeat" description="WD" evidence="7">
    <location>
        <begin position="1056"/>
        <end position="1097"/>
    </location>
</feature>
<keyword evidence="2" id="KW-0677">Repeat</keyword>
<accession>A0A2T4B3K3</accession>
<evidence type="ECO:0000256" key="4">
    <source>
        <dbReference type="ARBA" id="ARBA00038415"/>
    </source>
</evidence>
<feature type="domain" description="NACHT" evidence="8">
    <location>
        <begin position="342"/>
        <end position="563"/>
    </location>
</feature>
<dbReference type="InterPro" id="IPR019775">
    <property type="entry name" value="WD40_repeat_CS"/>
</dbReference>
<dbReference type="InterPro" id="IPR007111">
    <property type="entry name" value="NACHT_NTPase"/>
</dbReference>
<feature type="repeat" description="WD" evidence="7">
    <location>
        <begin position="949"/>
        <end position="989"/>
    </location>
</feature>
<dbReference type="PROSITE" id="PS50294">
    <property type="entry name" value="WD_REPEATS_REGION"/>
    <property type="match status" value="7"/>
</dbReference>
<dbReference type="SUPFAM" id="SSF50998">
    <property type="entry name" value="Quinoprotein alcohol dehydrogenase-like"/>
    <property type="match status" value="1"/>
</dbReference>
<dbReference type="PANTHER" id="PTHR22847:SF637">
    <property type="entry name" value="WD REPEAT DOMAIN 5B"/>
    <property type="match status" value="1"/>
</dbReference>
<dbReference type="InterPro" id="IPR020472">
    <property type="entry name" value="WD40_PAC1"/>
</dbReference>
<feature type="repeat" description="WD" evidence="7">
    <location>
        <begin position="1139"/>
        <end position="1180"/>
    </location>
</feature>
<feature type="repeat" description="WD" evidence="7">
    <location>
        <begin position="1098"/>
        <end position="1130"/>
    </location>
</feature>
<dbReference type="RefSeq" id="XP_024747232.1">
    <property type="nucleotide sequence ID" value="XM_024895561.1"/>
</dbReference>
<dbReference type="InterPro" id="IPR001680">
    <property type="entry name" value="WD40_rpt"/>
</dbReference>
<reference evidence="10" key="1">
    <citation type="submission" date="2016-07" db="EMBL/GenBank/DDBJ databases">
        <title>Multiple horizontal gene transfer events from other fungi enriched the ability of initially mycotrophic Trichoderma (Ascomycota) to feed on dead plant biomass.</title>
        <authorList>
            <consortium name="DOE Joint Genome Institute"/>
            <person name="Atanasova L."/>
            <person name="Chenthamara K."/>
            <person name="Zhang J."/>
            <person name="Grujic M."/>
            <person name="Henrissat B."/>
            <person name="Kuo A."/>
            <person name="Aerts A."/>
            <person name="Salamov A."/>
            <person name="Lipzen A."/>
            <person name="Labutti K."/>
            <person name="Barry K."/>
            <person name="Miao Y."/>
            <person name="Rahimi M.J."/>
            <person name="Shen Q."/>
            <person name="Grigoriev I.V."/>
            <person name="Kubicek C.P."/>
            <person name="Druzhinina I.S."/>
        </authorList>
    </citation>
    <scope>NUCLEOTIDE SEQUENCE [LARGE SCALE GENOMIC DNA]</scope>
    <source>
        <strain evidence="10">TUCIM 6016</strain>
    </source>
</reference>
<evidence type="ECO:0000256" key="6">
    <source>
        <dbReference type="ARBA" id="ARBA00043913"/>
    </source>
</evidence>
<dbReference type="GO" id="GO:1990234">
    <property type="term" value="C:transferase complex"/>
    <property type="evidence" value="ECO:0007669"/>
    <property type="project" value="UniProtKB-ARBA"/>
</dbReference>
<keyword evidence="10" id="KW-1185">Reference proteome</keyword>
<feature type="repeat" description="WD" evidence="7">
    <location>
        <begin position="990"/>
        <end position="1030"/>
    </location>
</feature>
<dbReference type="PROSITE" id="PS50837">
    <property type="entry name" value="NACHT"/>
    <property type="match status" value="1"/>
</dbReference>
<sequence>MSFRERVRRRLRRLFPQEDHTTVQHGLTSNAPSASTGLPERLWDRAYDKLKISDAALIEAYEKILSRKLGGQGFDTQVTASEQNIIAQNDTHARRSQMRQLIQDGLDKTAGEARIKQAMGAAFALSAKDMISAAIQAVPQAALAWTGVCVALEMLQNPIAATEANRSGIEYVIKRMDWYWNLSSAVLKDNANESGFSGVRQEMETRVVDLYAMLLSYEIKSVCSYYRNRGLALLRDIVSLDDWNGDMTALQKAERAFYDDADVYANLRMVSNLDQLVSHAETQSSVQLAKEDQQCIKDLRFTDPSDDKKRIETTKGGLLQESYRWILNRPEYQQWRDSGENRLLWIKGDPGKGKTMLLCGIIDELNRQPSGLGLVSYFLCQATDQELNNATAALRGLIFMLVRQQPSLISHVRKRYDQAGEKLFEGANTWFALSDIFTKILEDPALKGAYLVVDALDECVSEQQKLLDLIVRVSGTKARVKWIVSSRNLSHIEERLQLAKKKVKLSLELNEESIANAVKIYIGEKVLELSNRKGYDEITRKGVRDYLLENANDTFLWVALVCQNLEKYTRWKVLDMLGVFPPGLDSLYERMMGQVLEGDESEGNLCKQILIVMMSVYRPITLRELGSLIEIGQEFSDNVDYLRHIVSLCGSFLTIREDTIYFVHQSAKDYLSKNEDAIFASAVKDVHRTMVSLSLQAMTKILRKNIYALPHVGPLSDDRINMPETDPLSAIKYSCVHWVDHLCKGSAIEAYLEEKGAVCSFLHEHLLHWLEAAIEIAPLQVYSSALVCSPTQSLVRKAFHREIPSWIQHRPVVEDNWSPCLQTLEGHASFVWSIDYSADLMQIVSGSYDKTIKTWDITTGACLQTFEGHTKSVETVAFTADSRRIVSGSDDQSIKIWDLTTGACHRTLRGHTGWVMDIALLENDQIASASRDRNIKIWDMKTGACLQTLRGHTGSVESVAPLTSGLVVSGGTDETIKIWDLATGLCSQTLEGHTGAVYSLTPLANGQLLSGSNDDTVKLWDVASRAFLTDGRVVSGSDDRTVKFWDVDTGVCVRTFEGHDGAVFSVAPSTDGQRIASGSVDRIVKIWDTTTGECVRTFDGHRDWVWAVAISMDGQWVASVSADGCIMIYNEASHSYRTLANHAARIRSVAVSPDGLYVVSLAVGGMIKVWHMATGKCVQICNVHAGWETQLSFDPTMKYRIQGNSGCFDLDSQLLEATLAMLLERQRHRERPPTPTLSPVTIRGYGSTVAVCVAQTRVAIFKFSEAGPDS</sequence>
<evidence type="ECO:0000259" key="8">
    <source>
        <dbReference type="PROSITE" id="PS50837"/>
    </source>
</evidence>
<dbReference type="GeneID" id="36603679"/>
<dbReference type="AlphaFoldDB" id="A0A2T4B3K3"/>
<dbReference type="PANTHER" id="PTHR22847">
    <property type="entry name" value="WD40 REPEAT PROTEIN"/>
    <property type="match status" value="1"/>
</dbReference>
<feature type="repeat" description="WD" evidence="7">
    <location>
        <begin position="824"/>
        <end position="865"/>
    </location>
</feature>
<comment type="function">
    <text evidence="6">Involved in mitochondrial fission. Acts as an adapter protein required to form mitochondrial fission complexes. Formation of these complexes is required to promote constriction and fission of the mitochondrial compartment at a late step in mitochondrial division.</text>
</comment>
<dbReference type="SUPFAM" id="SSF52540">
    <property type="entry name" value="P-loop containing nucleoside triphosphate hydrolases"/>
    <property type="match status" value="1"/>
</dbReference>
<dbReference type="Pfam" id="PF24883">
    <property type="entry name" value="NPHP3_N"/>
    <property type="match status" value="1"/>
</dbReference>
<name>A0A2T4B3K3_9HYPO</name>
<evidence type="ECO:0000256" key="2">
    <source>
        <dbReference type="ARBA" id="ARBA00022737"/>
    </source>
</evidence>
<dbReference type="EMBL" id="KZ680218">
    <property type="protein sequence ID" value="PTB63912.1"/>
    <property type="molecule type" value="Genomic_DNA"/>
</dbReference>
<evidence type="ECO:0000313" key="9">
    <source>
        <dbReference type="EMBL" id="PTB63912.1"/>
    </source>
</evidence>
<organism evidence="9 10">
    <name type="scientific">Trichoderma citrinoviride</name>
    <dbReference type="NCBI Taxonomy" id="58853"/>
    <lineage>
        <taxon>Eukaryota</taxon>
        <taxon>Fungi</taxon>
        <taxon>Dikarya</taxon>
        <taxon>Ascomycota</taxon>
        <taxon>Pezizomycotina</taxon>
        <taxon>Sordariomycetes</taxon>
        <taxon>Hypocreomycetidae</taxon>
        <taxon>Hypocreales</taxon>
        <taxon>Hypocreaceae</taxon>
        <taxon>Trichoderma</taxon>
    </lineage>
</organism>
<dbReference type="Pfam" id="PF00400">
    <property type="entry name" value="WD40"/>
    <property type="match status" value="9"/>
</dbReference>
<dbReference type="PROSITE" id="PS00678">
    <property type="entry name" value="WD_REPEATS_1"/>
    <property type="match status" value="7"/>
</dbReference>
<dbReference type="PROSITE" id="PS50082">
    <property type="entry name" value="WD_REPEATS_2"/>
    <property type="match status" value="9"/>
</dbReference>
<feature type="repeat" description="WD" evidence="7">
    <location>
        <begin position="908"/>
        <end position="948"/>
    </location>
</feature>
<dbReference type="InterPro" id="IPR031359">
    <property type="entry name" value="NACHT_N"/>
</dbReference>
<keyword evidence="1 7" id="KW-0853">WD repeat</keyword>
<dbReference type="OrthoDB" id="538223at2759"/>
<feature type="repeat" description="WD" evidence="7">
    <location>
        <begin position="1033"/>
        <end position="1055"/>
    </location>
</feature>
<dbReference type="InterPro" id="IPR027417">
    <property type="entry name" value="P-loop_NTPase"/>
</dbReference>